<dbReference type="EMBL" id="DRBS01000378">
    <property type="protein sequence ID" value="HDD45217.1"/>
    <property type="molecule type" value="Genomic_DNA"/>
</dbReference>
<protein>
    <submittedName>
        <fullName evidence="1">Uncharacterized protein</fullName>
    </submittedName>
</protein>
<gene>
    <name evidence="1" type="ORF">ENG63_10230</name>
</gene>
<sequence>MTKHLPLYFESCSKKPFFLLSRVHFEILIPRKVFSFINKHKEFFIHTQKKEFCHAFWVDLKQERILGILKINKKYCVLECFTKKQAKKGKKWLETELKEAIRFKAYSYRRLSNPWREERTSLKEYLIHYYEKEWIHTPLSYLNNQTPFQSLKTDRSSLINLIEEMEKTLFLPYDFNRLRQRLNLNSVCYLDKEIEKQKLNLQEEILECLNTAFRLLRVIEETETFSSNIIEPLISLTHLVDRLSEFAIFLDKKLCYKDLKKITSQLYEVFDKVEIQLKELLEAIPQKEKIIELYTDENWHHLEIINEEPFLSLPRSLAKEVMANWRGKAEEIILTSEMDLFSVLEKQPLEWIEAIAAFLNLLEGNKSKRAYVDTITSFLKKPSNLIQVVANLPEEAHGVLRVVLEAGGSFPYACLIRYFGNDLYDGFYWRIKPPRSAIGIIRARG</sequence>
<organism evidence="1">
    <name type="scientific">Desulfofervidus auxilii</name>
    <dbReference type="NCBI Taxonomy" id="1621989"/>
    <lineage>
        <taxon>Bacteria</taxon>
        <taxon>Pseudomonadati</taxon>
        <taxon>Thermodesulfobacteriota</taxon>
        <taxon>Candidatus Desulfofervidia</taxon>
        <taxon>Candidatus Desulfofervidales</taxon>
        <taxon>Candidatus Desulfofervidaceae</taxon>
        <taxon>Candidatus Desulfofervidus</taxon>
    </lineage>
</organism>
<comment type="caution">
    <text evidence="1">The sequence shown here is derived from an EMBL/GenBank/DDBJ whole genome shotgun (WGS) entry which is preliminary data.</text>
</comment>
<reference evidence="1" key="1">
    <citation type="journal article" date="2020" name="mSystems">
        <title>Genome- and Community-Level Interaction Insights into Carbon Utilization and Element Cycling Functions of Hydrothermarchaeota in Hydrothermal Sediment.</title>
        <authorList>
            <person name="Zhou Z."/>
            <person name="Liu Y."/>
            <person name="Xu W."/>
            <person name="Pan J."/>
            <person name="Luo Z.H."/>
            <person name="Li M."/>
        </authorList>
    </citation>
    <scope>NUCLEOTIDE SEQUENCE [LARGE SCALE GENOMIC DNA]</scope>
    <source>
        <strain evidence="1">HyVt-233</strain>
    </source>
</reference>
<accession>A0A7C0Y5Q9</accession>
<dbReference type="AlphaFoldDB" id="A0A7C0Y5Q9"/>
<name>A0A7C0Y5Q9_DESA2</name>
<proteinExistence type="predicted"/>
<evidence type="ECO:0000313" key="1">
    <source>
        <dbReference type="EMBL" id="HDD45217.1"/>
    </source>
</evidence>
<feature type="non-terminal residue" evidence="1">
    <location>
        <position position="445"/>
    </location>
</feature>
<dbReference type="Proteomes" id="UP000886289">
    <property type="component" value="Unassembled WGS sequence"/>
</dbReference>